<keyword evidence="3" id="KW-1185">Reference proteome</keyword>
<dbReference type="Proteomes" id="UP000190625">
    <property type="component" value="Unassembled WGS sequence"/>
</dbReference>
<protein>
    <submittedName>
        <fullName evidence="2">Dipicolinate synthase subunit B</fullName>
    </submittedName>
</protein>
<dbReference type="GO" id="GO:0003824">
    <property type="term" value="F:catalytic activity"/>
    <property type="evidence" value="ECO:0007669"/>
    <property type="project" value="InterPro"/>
</dbReference>
<evidence type="ECO:0000313" key="3">
    <source>
        <dbReference type="Proteomes" id="UP000190625"/>
    </source>
</evidence>
<sequence>MKLKGKRIGFAVTGSFCTLAKIIPQLKRIVEAGGIVYPIISEVVQETDTKFGTTDKWINKIEDITGNELRTNIIEAEPIGPGKLLDILIVAPCTGNTVAKLANAITDTTVLMAIKAHLRNDRPVVIAIATNDGLGNNAQNIGKLLNTKNIYFVPFGQDNPQEKVNSLIARIDLIPEVIEYALDEKQIQPVIIEYNGI</sequence>
<dbReference type="NCBIfam" id="TIGR02852">
    <property type="entry name" value="spore_dpaB"/>
    <property type="match status" value="1"/>
</dbReference>
<dbReference type="Pfam" id="PF02441">
    <property type="entry name" value="Flavoprotein"/>
    <property type="match status" value="1"/>
</dbReference>
<dbReference type="STRING" id="142842.SAMN02745118_00258"/>
<dbReference type="RefSeq" id="WP_078808782.1">
    <property type="nucleotide sequence ID" value="NZ_FUWM01000003.1"/>
</dbReference>
<dbReference type="SUPFAM" id="SSF52507">
    <property type="entry name" value="Homo-oligomeric flavin-containing Cys decarboxylases, HFCD"/>
    <property type="match status" value="1"/>
</dbReference>
<dbReference type="InterPro" id="IPR014214">
    <property type="entry name" value="Dipicolinic_acid_synth_B"/>
</dbReference>
<name>A0A1T4JNB1_9FIRM</name>
<dbReference type="InterPro" id="IPR003382">
    <property type="entry name" value="Flavoprotein"/>
</dbReference>
<feature type="domain" description="Flavoprotein" evidence="1">
    <location>
        <begin position="6"/>
        <end position="181"/>
    </location>
</feature>
<gene>
    <name evidence="2" type="ORF">SAMN02745118_00258</name>
</gene>
<dbReference type="PIRSF" id="PIRSF001390">
    <property type="entry name" value="Dipicolinate_synth_subunit_B"/>
    <property type="match status" value="1"/>
</dbReference>
<organism evidence="2 3">
    <name type="scientific">Selenihalanaerobacter shriftii</name>
    <dbReference type="NCBI Taxonomy" id="142842"/>
    <lineage>
        <taxon>Bacteria</taxon>
        <taxon>Bacillati</taxon>
        <taxon>Bacillota</taxon>
        <taxon>Clostridia</taxon>
        <taxon>Halanaerobiales</taxon>
        <taxon>Halobacteroidaceae</taxon>
        <taxon>Selenihalanaerobacter</taxon>
    </lineage>
</organism>
<dbReference type="InterPro" id="IPR036551">
    <property type="entry name" value="Flavin_trans-like"/>
</dbReference>
<dbReference type="AlphaFoldDB" id="A0A1T4JNB1"/>
<dbReference type="EMBL" id="FUWM01000003">
    <property type="protein sequence ID" value="SJZ31649.1"/>
    <property type="molecule type" value="Genomic_DNA"/>
</dbReference>
<reference evidence="3" key="1">
    <citation type="submission" date="2017-02" db="EMBL/GenBank/DDBJ databases">
        <authorList>
            <person name="Varghese N."/>
            <person name="Submissions S."/>
        </authorList>
    </citation>
    <scope>NUCLEOTIDE SEQUENCE [LARGE SCALE GENOMIC DNA]</scope>
    <source>
        <strain evidence="3">ATCC BAA-73</strain>
    </source>
</reference>
<accession>A0A1T4JNB1</accession>
<dbReference type="Gene3D" id="3.40.50.1950">
    <property type="entry name" value="Flavin prenyltransferase-like"/>
    <property type="match status" value="1"/>
</dbReference>
<dbReference type="OrthoDB" id="9792688at2"/>
<evidence type="ECO:0000259" key="1">
    <source>
        <dbReference type="Pfam" id="PF02441"/>
    </source>
</evidence>
<evidence type="ECO:0000313" key="2">
    <source>
        <dbReference type="EMBL" id="SJZ31649.1"/>
    </source>
</evidence>
<proteinExistence type="predicted"/>
<dbReference type="NCBIfam" id="NF006161">
    <property type="entry name" value="PRK08305.1"/>
    <property type="match status" value="1"/>
</dbReference>